<evidence type="ECO:0000256" key="6">
    <source>
        <dbReference type="HAMAP-Rule" id="MF_03119"/>
    </source>
</evidence>
<proteinExistence type="inferred from homology"/>
<keyword evidence="5 6" id="KW-0539">Nucleus</keyword>
<evidence type="ECO:0000259" key="7">
    <source>
        <dbReference type="PROSITE" id="PS50878"/>
    </source>
</evidence>
<evidence type="ECO:0000256" key="1">
    <source>
        <dbReference type="ARBA" id="ARBA00022490"/>
    </source>
</evidence>
<comment type="catalytic activity">
    <reaction evidence="6">
        <text>5-(methylsulfanyl)-alpha-D-ribose 1-phosphate = 5-(methylsulfanyl)-D-ribulose 1-phosphate</text>
        <dbReference type="Rhea" id="RHEA:19989"/>
        <dbReference type="ChEBI" id="CHEBI:58533"/>
        <dbReference type="ChEBI" id="CHEBI:58548"/>
        <dbReference type="EC" id="5.3.1.23"/>
    </reaction>
</comment>
<dbReference type="GO" id="GO:0003743">
    <property type="term" value="F:translation initiation factor activity"/>
    <property type="evidence" value="ECO:0007669"/>
    <property type="project" value="UniProtKB-KW"/>
</dbReference>
<dbReference type="PROSITE" id="PS50878">
    <property type="entry name" value="RT_POL"/>
    <property type="match status" value="1"/>
</dbReference>
<dbReference type="InterPro" id="IPR026960">
    <property type="entry name" value="RVT-Znf"/>
</dbReference>
<feature type="active site" description="Proton donor" evidence="6">
    <location>
        <position position="2073"/>
    </location>
</feature>
<comment type="pathway">
    <text evidence="6">Amino-acid biosynthesis; L-methionine biosynthesis via salvage pathway; L-methionine from S-methyl-5-thio-alpha-D-ribose 1-phosphate: step 1/6.</text>
</comment>
<dbReference type="GO" id="GO:0005737">
    <property type="term" value="C:cytoplasm"/>
    <property type="evidence" value="ECO:0007669"/>
    <property type="project" value="UniProtKB-SubCell"/>
</dbReference>
<comment type="caution">
    <text evidence="8">The sequence shown here is derived from an EMBL/GenBank/DDBJ whole genome shotgun (WGS) entry which is preliminary data.</text>
</comment>
<dbReference type="InterPro" id="IPR005251">
    <property type="entry name" value="IF-M1Pi"/>
</dbReference>
<dbReference type="GO" id="GO:0005634">
    <property type="term" value="C:nucleus"/>
    <property type="evidence" value="ECO:0007669"/>
    <property type="project" value="UniProtKB-SubCell"/>
</dbReference>
<dbReference type="Proteomes" id="UP000694251">
    <property type="component" value="Chromosome 8"/>
</dbReference>
<name>A0A8T2BBT9_ARASU</name>
<keyword evidence="2 6" id="KW-0028">Amino-acid biosynthesis</keyword>
<sequence length="2194" mass="245027">MTAAMDKALMAMSLEEEDVPFIMPDLPEFSSCERNVLSLIGRILNPDCQSVSGVVHNMPRKWQKSARGVALSKERFQFIFKNEYDLEEVLQKGFQTYNEWAIVIERWSEIPPLDSLEFTHIWVQIRNIPINYYTELAITSLGDIVGQVVQVAFDPSRVQSEDHVRVQVKFDVSKPLRKSKIIGLPKNQSTEIFFFYERVQKRCYNCQRLSHEKEVCPILINARQAAAIERRLGNKVPKPLPPKFLSVSDPLFGVLREDQVGPHPVSGRPKIAHDVLEGMRQYLLVANGEDRKIKEDRVRKSVKEAESSPVTQKTVLSLEPAPIITHDLEKGKGIVFGYSSDNSTTKTDPIFHAPLVSRGSALHSGGGTRAVSPTCSLYSDGGSQEGCVESNQFFVTNKSYMIGASQAGPSTGFLKKTKTRKRRSKSSRKAKGRCEDICYEDVVKKQGSLLGSVEKRKAEDDLEGMGRPQDLTIPRLMELRKKHFPEVLFLMETMNCKNVIVDIQVWLGYDHVYTVDPVGTCGGLALFWKNSVDIEIKFADKNVLDLFVQLGSNNFFVSCVYGNPNASLRQEVWERLTRIGASRKESWCMVGDFNEILNNSEKIGGPRRCESSFKPFSTMLSDCGMSELASSGNSFTWGGRRQTLWIQCKLDRGFGNKNWMSMFPASNQGFLPKRGSDHRPVLVNLVSSQASYKGSFRFDKRMLHKPLVKEAITIAWNSSVNSADDGVSTRLRKCRKALSKWKKENDLNSKVKITALENDLEVVQSSACPSSLRINQLKNRLVVAYREEESHWQQKSIATWLHAGDKNTKYFQASVRNTRSKNGLSKLLDDNGIMHKSEASKGDVAASYFQKLFSSSDPTNSQDLLDGFEPRVTAEMNELLIGKISLEEVKTAVFSIKASSAPCSDGMTGLFFQQYWDVIGNQIVKEVTGFFEDGAFPKEWNFTQLCLIPKKVNSPLMSDLRPISLCSVMYKVVSKIMVSRLKPLLDGIISPNQSAFVPGRLISDNILIAHEAVHALRTHPAISKGFMAVKTDMSKAYDRMEWSYLKDLLLAFGFCQKWVDLVMYCVTSVTYTVLINGQPFGLINPNRGLRQGDPLSPSLFVLCAEGLTHLLNKAEQAGILNGLQFSVDGPAIHHLLFADDSLFLFKAKEDQCGVVQSILSSYGKVTGQLINLEKSSITFGANVEQLDKGKIQEKLGIFSEGGAGSYLGLPECFSGSKVDLLAYIHEKMKARMSGWFAKTLSQGGKEVLLKAVAMSMPVYAMSCFRLPKTTCDKLSAAMAAFWWDSTEDKRKMHWIGWDKLCLPKHVGGLGFKDIHVFNQSLLAKQAWKILQDKDSLCARFLKSRYFEEGNFLQAPLGGRPSFAWKSILHGRDLLQHGLRKMIGNGEDTFVWTAQWVLDGVMRAPFMRNIIFDLDMKVKDLLDPIDGTWVLESLQEHFFPRDVELILKIKPVISSEDFHIWEHTKSGEYSVKSGYWFAYQREKAELIRDFQMQPSIQPIKDLIWKSLTPTKIRNFMWKVISGAVPVVDKMLSRGLKVDSRCQSCGHEGESTNHVLFNCTVARQTWALSNFPLPPDGFDSHSLYHNFFFLFVSAKNNLIPLETRRSFPWILWQLWKNRNRFFFEGRRFVITETVAKIKEDANQWFFAQVLENRDLLLEQSVSAPAKIKWSPPPHEWLKCNVGSSWDRIGRIGGAAWVLRNEFGEVLSHARRSFAEVNSKLDASVVCLQWALESMKSLKVDKIVFGSEDKELIGAVLRPPAWPSFKFQGILLTDLLRDFLVWNLASDSHCLLTQIFFPFVPLSLNQSVKQLIPLQDYSTSPSMSSEGEDTTLKAICYKPGSLQLLDQRKLPLETNYLEIRDASDGWSAIQEMVVRGAPAIAIAAALSLAVEVFNFNGFDGSSADAVAFLEKKLDYLVSSRPTAVNLADAALKLKQVIAKALAIATEPKSIFKAYIEAAEDMLEDDVASNKAIGTFGSSLLRQQAKNPDKLSVLTHCNTGSLATAGYGTALGVIRALHTQGILERAYCTETRPFNQGSRLTAFELVHEKIPATLIADSAAAALMKDGRVDGVIVGADRVASNGDTANKIGTYSLALCAKHHGIPFYVAAPLTSVDLSLSSGKEIVIEERSPKELLHTHGGLGERIAAPGISVWNPAFDVTPAELIAGIITEKGVITKNGNDTFDISSFAKKMTGNSSG</sequence>
<dbReference type="GO" id="GO:0019509">
    <property type="term" value="P:L-methionine salvage from methylthioadenosine"/>
    <property type="evidence" value="ECO:0007669"/>
    <property type="project" value="UniProtKB-UniRule"/>
</dbReference>
<dbReference type="FunFam" id="1.20.120.420:FF:000002">
    <property type="entry name" value="Methylthioribose-1-phosphate isomerase"/>
    <property type="match status" value="1"/>
</dbReference>
<dbReference type="HAMAP" id="MF_01678">
    <property type="entry name" value="Salvage_MtnA"/>
    <property type="match status" value="1"/>
</dbReference>
<reference evidence="8 9" key="1">
    <citation type="submission" date="2020-12" db="EMBL/GenBank/DDBJ databases">
        <title>Concerted genomic and epigenomic changes stabilize Arabidopsis allopolyploids.</title>
        <authorList>
            <person name="Chen Z."/>
        </authorList>
    </citation>
    <scope>NUCLEOTIDE SEQUENCE [LARGE SCALE GENOMIC DNA]</scope>
    <source>
        <strain evidence="8">As9502</strain>
        <tissue evidence="8">Leaf</tissue>
    </source>
</reference>
<dbReference type="EC" id="5.3.1.23" evidence="6"/>
<dbReference type="Pfam" id="PF00078">
    <property type="entry name" value="RVT_1"/>
    <property type="match status" value="1"/>
</dbReference>
<keyword evidence="8" id="KW-0396">Initiation factor</keyword>
<dbReference type="InterPro" id="IPR011559">
    <property type="entry name" value="Initiation_fac_2B_a/b/d"/>
</dbReference>
<dbReference type="Pfam" id="PF01008">
    <property type="entry name" value="IF-2B"/>
    <property type="match status" value="1"/>
</dbReference>
<gene>
    <name evidence="8" type="ORF">ISN44_As08g030270</name>
</gene>
<dbReference type="EMBL" id="JAEFBJ010000008">
    <property type="protein sequence ID" value="KAG7583519.1"/>
    <property type="molecule type" value="Genomic_DNA"/>
</dbReference>
<dbReference type="PANTHER" id="PTHR43475">
    <property type="entry name" value="METHYLTHIORIBOSE-1-PHOSPHATE ISOMERASE"/>
    <property type="match status" value="1"/>
</dbReference>
<dbReference type="PANTHER" id="PTHR43475:SF1">
    <property type="entry name" value="METHYLTHIORIBOSE-1-PHOSPHATE ISOMERASE"/>
    <property type="match status" value="1"/>
</dbReference>
<feature type="domain" description="Reverse transcriptase" evidence="7">
    <location>
        <begin position="929"/>
        <end position="1199"/>
    </location>
</feature>
<evidence type="ECO:0000256" key="5">
    <source>
        <dbReference type="ARBA" id="ARBA00023242"/>
    </source>
</evidence>
<dbReference type="NCBIfam" id="TIGR00524">
    <property type="entry name" value="eIF-2B_rel"/>
    <property type="match status" value="1"/>
</dbReference>
<comment type="similarity">
    <text evidence="6">Belongs to the eIF-2B alpha/beta/delta subunits family. MtnA subfamily.</text>
</comment>
<evidence type="ECO:0000313" key="8">
    <source>
        <dbReference type="EMBL" id="KAG7583519.1"/>
    </source>
</evidence>
<organism evidence="8 9">
    <name type="scientific">Arabidopsis suecica</name>
    <name type="common">Swedish thale-cress</name>
    <name type="synonym">Cardaminopsis suecica</name>
    <dbReference type="NCBI Taxonomy" id="45249"/>
    <lineage>
        <taxon>Eukaryota</taxon>
        <taxon>Viridiplantae</taxon>
        <taxon>Streptophyta</taxon>
        <taxon>Embryophyta</taxon>
        <taxon>Tracheophyta</taxon>
        <taxon>Spermatophyta</taxon>
        <taxon>Magnoliopsida</taxon>
        <taxon>eudicotyledons</taxon>
        <taxon>Gunneridae</taxon>
        <taxon>Pentapetalae</taxon>
        <taxon>rosids</taxon>
        <taxon>malvids</taxon>
        <taxon>Brassicales</taxon>
        <taxon>Brassicaceae</taxon>
        <taxon>Camelineae</taxon>
        <taxon>Arabidopsis</taxon>
    </lineage>
</organism>
<dbReference type="NCBIfam" id="NF004326">
    <property type="entry name" value="PRK05720.1"/>
    <property type="match status" value="1"/>
</dbReference>
<keyword evidence="1 6" id="KW-0963">Cytoplasm</keyword>
<dbReference type="InterPro" id="IPR025558">
    <property type="entry name" value="DUF4283"/>
</dbReference>
<protein>
    <recommendedName>
        <fullName evidence="6">Methylthioribose-1-phosphate isomerase</fullName>
        <shortName evidence="6">M1Pi</shortName>
        <shortName evidence="6">MTR-1-P isomerase</shortName>
        <ecNumber evidence="6">5.3.1.23</ecNumber>
    </recommendedName>
    <alternativeName>
        <fullName evidence="6">S-methyl-5-thioribose-1-phosphate isomerase</fullName>
    </alternativeName>
    <alternativeName>
        <fullName evidence="6">Translation initiation factor eIF-2B subunit alpha/beta/delta-like protein</fullName>
    </alternativeName>
</protein>
<evidence type="ECO:0000256" key="4">
    <source>
        <dbReference type="ARBA" id="ARBA00023235"/>
    </source>
</evidence>
<dbReference type="InterPro" id="IPR025836">
    <property type="entry name" value="Zn_knuckle_CX2CX4HX4C"/>
</dbReference>
<dbReference type="FunFam" id="3.40.50.10470:FF:000003">
    <property type="entry name" value="Methylthioribose-1-phosphate isomerase"/>
    <property type="match status" value="1"/>
</dbReference>
<keyword evidence="9" id="KW-1185">Reference proteome</keyword>
<dbReference type="Pfam" id="PF14392">
    <property type="entry name" value="zf-CCHC_4"/>
    <property type="match status" value="1"/>
</dbReference>
<dbReference type="InterPro" id="IPR000649">
    <property type="entry name" value="IF-2B-related"/>
</dbReference>
<dbReference type="OrthoDB" id="1106899at2759"/>
<dbReference type="InterPro" id="IPR000477">
    <property type="entry name" value="RT_dom"/>
</dbReference>
<evidence type="ECO:0000256" key="2">
    <source>
        <dbReference type="ARBA" id="ARBA00022605"/>
    </source>
</evidence>
<comment type="function">
    <text evidence="6">Catalyzes the interconversion of methylthioribose-1-phosphate (MTR-1-P) into methylthioribulose-1-phosphate (MTRu-1-P).</text>
</comment>
<dbReference type="GO" id="GO:0046523">
    <property type="term" value="F:S-methyl-5-thioribose-1-phosphate isomerase activity"/>
    <property type="evidence" value="ECO:0007669"/>
    <property type="project" value="UniProtKB-UniRule"/>
</dbReference>
<comment type="subcellular location">
    <subcellularLocation>
        <location evidence="6">Cytoplasm</location>
    </subcellularLocation>
    <subcellularLocation>
        <location evidence="6">Nucleus</location>
    </subcellularLocation>
</comment>
<evidence type="ECO:0000313" key="9">
    <source>
        <dbReference type="Proteomes" id="UP000694251"/>
    </source>
</evidence>
<dbReference type="Pfam" id="PF14111">
    <property type="entry name" value="DUF4283"/>
    <property type="match status" value="1"/>
</dbReference>
<dbReference type="NCBIfam" id="TIGR00512">
    <property type="entry name" value="salvage_mtnA"/>
    <property type="match status" value="1"/>
</dbReference>
<dbReference type="CDD" id="cd01650">
    <property type="entry name" value="RT_nLTR_like"/>
    <property type="match status" value="1"/>
</dbReference>
<keyword evidence="3 6" id="KW-0486">Methionine biosynthesis</keyword>
<keyword evidence="4 6" id="KW-0413">Isomerase</keyword>
<feature type="site" description="Transition state stabilizer" evidence="6">
    <location>
        <position position="1993"/>
    </location>
</feature>
<dbReference type="Pfam" id="PF13966">
    <property type="entry name" value="zf-RVT"/>
    <property type="match status" value="1"/>
</dbReference>
<accession>A0A8T2BBT9</accession>
<evidence type="ECO:0000256" key="3">
    <source>
        <dbReference type="ARBA" id="ARBA00023167"/>
    </source>
</evidence>
<keyword evidence="8" id="KW-0648">Protein biosynthesis</keyword>